<reference evidence="1" key="1">
    <citation type="journal article" date="2015" name="Nature">
        <title>Complex archaea that bridge the gap between prokaryotes and eukaryotes.</title>
        <authorList>
            <person name="Spang A."/>
            <person name="Saw J.H."/>
            <person name="Jorgensen S.L."/>
            <person name="Zaremba-Niedzwiedzka K."/>
            <person name="Martijn J."/>
            <person name="Lind A.E."/>
            <person name="van Eijk R."/>
            <person name="Schleper C."/>
            <person name="Guy L."/>
            <person name="Ettema T.J."/>
        </authorList>
    </citation>
    <scope>NUCLEOTIDE SEQUENCE</scope>
</reference>
<name>A0A0F9WSK8_9ZZZZ</name>
<dbReference type="EMBL" id="LAZR01000211">
    <property type="protein sequence ID" value="KKN81778.1"/>
    <property type="molecule type" value="Genomic_DNA"/>
</dbReference>
<comment type="caution">
    <text evidence="1">The sequence shown here is derived from an EMBL/GenBank/DDBJ whole genome shotgun (WGS) entry which is preliminary data.</text>
</comment>
<gene>
    <name evidence="1" type="ORF">LCGC14_0316900</name>
</gene>
<protein>
    <submittedName>
        <fullName evidence="1">Uncharacterized protein</fullName>
    </submittedName>
</protein>
<proteinExistence type="predicted"/>
<organism evidence="1">
    <name type="scientific">marine sediment metagenome</name>
    <dbReference type="NCBI Taxonomy" id="412755"/>
    <lineage>
        <taxon>unclassified sequences</taxon>
        <taxon>metagenomes</taxon>
        <taxon>ecological metagenomes</taxon>
    </lineage>
</organism>
<evidence type="ECO:0000313" key="1">
    <source>
        <dbReference type="EMBL" id="KKN81778.1"/>
    </source>
</evidence>
<accession>A0A0F9WSK8</accession>
<sequence length="112" mass="12684">MTGTWGYYVQGNGQQLEEDELGAILNLKINCAVHYPAYNKPLYECLCGITFPLSIVQHCRKINDWSYMQEKHNTLGTITVNKPKCIGPTTMTEEQTFWKGQVAMRKAAGDTH</sequence>
<dbReference type="AlphaFoldDB" id="A0A0F9WSK8"/>